<dbReference type="Gene3D" id="1.20.1730.10">
    <property type="entry name" value="Sodium/glucose cotransporter"/>
    <property type="match status" value="1"/>
</dbReference>
<dbReference type="Proteomes" id="UP000637980">
    <property type="component" value="Unassembled WGS sequence"/>
</dbReference>
<feature type="transmembrane region" description="Helical" evidence="8">
    <location>
        <begin position="410"/>
        <end position="429"/>
    </location>
</feature>
<evidence type="ECO:0000256" key="7">
    <source>
        <dbReference type="RuleBase" id="RU362091"/>
    </source>
</evidence>
<name>A0ABQ3EHZ7_9HYPH</name>
<feature type="transmembrane region" description="Helical" evidence="8">
    <location>
        <begin position="154"/>
        <end position="177"/>
    </location>
</feature>
<protein>
    <submittedName>
        <fullName evidence="9">Solute:Na+ symporter, SSS family protein</fullName>
    </submittedName>
</protein>
<evidence type="ECO:0000313" key="10">
    <source>
        <dbReference type="Proteomes" id="UP000637980"/>
    </source>
</evidence>
<dbReference type="PROSITE" id="PS50283">
    <property type="entry name" value="NA_SOLUT_SYMP_3"/>
    <property type="match status" value="1"/>
</dbReference>
<dbReference type="EMBL" id="BMXE01000006">
    <property type="protein sequence ID" value="GHB40333.1"/>
    <property type="molecule type" value="Genomic_DNA"/>
</dbReference>
<sequence length="469" mass="49294">MLQETVDIIIVGGYLSLILIIGLWCSKDIQGFKQYATASGGVGPLIIFATMSASFIGGGFSNGNAEKVFIFGIANIVCIWGFSLKEIIQARYIAPRMKYFPNAISVGDILAPAYGKIGRIVGGLGGILLCCGIVGAQVGAIGIVFNVLFGLDRIVGIAIGCSIVILYTTMGGMRAVIYTDIAQFIMLAIGMPLTLIFGVYYAGGIEAIYHSVPVDHLTLPGPEFGWFGLIGLILVFMVGETLIPPLIQRLLAARTPEDAAKGSLYSGLFSIFFFAITGLIGLVALTIDPTIAPENAMAFVVTTALPTVVKGLVVAGMISIVMSSADSYLNAASTTFVNDVLKPIWTRPISDINLLFIAKTVTLVIGITSVLFAIAIESVLDILLYAYNFWAPMVLAPLVAAIFGLKRGPLAFLTGAIAGICATTIWSTVLGDPGSFPGSVVGLFVNLTVFSLTPKTRVAGAEPAVEPAE</sequence>
<feature type="transmembrane region" description="Helical" evidence="8">
    <location>
        <begin position="352"/>
        <end position="376"/>
    </location>
</feature>
<reference evidence="10" key="1">
    <citation type="journal article" date="2019" name="Int. J. Syst. Evol. Microbiol.">
        <title>The Global Catalogue of Microorganisms (GCM) 10K type strain sequencing project: providing services to taxonomists for standard genome sequencing and annotation.</title>
        <authorList>
            <consortium name="The Broad Institute Genomics Platform"/>
            <consortium name="The Broad Institute Genome Sequencing Center for Infectious Disease"/>
            <person name="Wu L."/>
            <person name="Ma J."/>
        </authorList>
    </citation>
    <scope>NUCLEOTIDE SEQUENCE [LARGE SCALE GENOMIC DNA]</scope>
    <source>
        <strain evidence="10">KCTC 12861</strain>
    </source>
</reference>
<dbReference type="InterPro" id="IPR038377">
    <property type="entry name" value="Na/Glc_symporter_sf"/>
</dbReference>
<feature type="transmembrane region" description="Helical" evidence="8">
    <location>
        <begin position="37"/>
        <end position="56"/>
    </location>
</feature>
<evidence type="ECO:0000256" key="8">
    <source>
        <dbReference type="SAM" id="Phobius"/>
    </source>
</evidence>
<keyword evidence="10" id="KW-1185">Reference proteome</keyword>
<accession>A0ABQ3EHZ7</accession>
<evidence type="ECO:0000256" key="2">
    <source>
        <dbReference type="ARBA" id="ARBA00006434"/>
    </source>
</evidence>
<feature type="transmembrane region" description="Helical" evidence="8">
    <location>
        <begin position="224"/>
        <end position="243"/>
    </location>
</feature>
<feature type="transmembrane region" description="Helical" evidence="8">
    <location>
        <begin position="68"/>
        <end position="88"/>
    </location>
</feature>
<keyword evidence="4 8" id="KW-0812">Transmembrane</keyword>
<dbReference type="RefSeq" id="WP_189437814.1">
    <property type="nucleotide sequence ID" value="NZ_BMXE01000006.1"/>
</dbReference>
<evidence type="ECO:0000256" key="6">
    <source>
        <dbReference type="ARBA" id="ARBA00023136"/>
    </source>
</evidence>
<comment type="subcellular location">
    <subcellularLocation>
        <location evidence="1">Membrane</location>
        <topology evidence="1">Multi-pass membrane protein</topology>
    </subcellularLocation>
</comment>
<feature type="transmembrane region" description="Helical" evidence="8">
    <location>
        <begin position="297"/>
        <end position="321"/>
    </location>
</feature>
<feature type="transmembrane region" description="Helical" evidence="8">
    <location>
        <begin position="184"/>
        <end position="204"/>
    </location>
</feature>
<organism evidence="9 10">
    <name type="scientific">Pseudovibrio japonicus</name>
    <dbReference type="NCBI Taxonomy" id="366534"/>
    <lineage>
        <taxon>Bacteria</taxon>
        <taxon>Pseudomonadati</taxon>
        <taxon>Pseudomonadota</taxon>
        <taxon>Alphaproteobacteria</taxon>
        <taxon>Hyphomicrobiales</taxon>
        <taxon>Stappiaceae</taxon>
        <taxon>Pseudovibrio</taxon>
    </lineage>
</organism>
<dbReference type="CDD" id="cd10322">
    <property type="entry name" value="SLC5sbd"/>
    <property type="match status" value="1"/>
</dbReference>
<evidence type="ECO:0000256" key="4">
    <source>
        <dbReference type="ARBA" id="ARBA00022692"/>
    </source>
</evidence>
<dbReference type="PANTHER" id="PTHR48086">
    <property type="entry name" value="SODIUM/PROLINE SYMPORTER-RELATED"/>
    <property type="match status" value="1"/>
</dbReference>
<evidence type="ECO:0000256" key="5">
    <source>
        <dbReference type="ARBA" id="ARBA00022989"/>
    </source>
</evidence>
<keyword evidence="6 8" id="KW-0472">Membrane</keyword>
<keyword evidence="5 8" id="KW-1133">Transmembrane helix</keyword>
<feature type="transmembrane region" description="Helical" evidence="8">
    <location>
        <begin position="126"/>
        <end position="148"/>
    </location>
</feature>
<feature type="transmembrane region" description="Helical" evidence="8">
    <location>
        <begin position="6"/>
        <end position="25"/>
    </location>
</feature>
<evidence type="ECO:0000256" key="1">
    <source>
        <dbReference type="ARBA" id="ARBA00004141"/>
    </source>
</evidence>
<keyword evidence="3" id="KW-0813">Transport</keyword>
<dbReference type="InterPro" id="IPR001734">
    <property type="entry name" value="Na/solute_symporter"/>
</dbReference>
<feature type="transmembrane region" description="Helical" evidence="8">
    <location>
        <begin position="382"/>
        <end position="403"/>
    </location>
</feature>
<comment type="caution">
    <text evidence="9">The sequence shown here is derived from an EMBL/GenBank/DDBJ whole genome shotgun (WGS) entry which is preliminary data.</text>
</comment>
<comment type="similarity">
    <text evidence="2 7">Belongs to the sodium:solute symporter (SSF) (TC 2.A.21) family.</text>
</comment>
<evidence type="ECO:0000313" key="9">
    <source>
        <dbReference type="EMBL" id="GHB40333.1"/>
    </source>
</evidence>
<dbReference type="PANTHER" id="PTHR48086:SF7">
    <property type="entry name" value="SODIUM-SOLUTE SYMPORTER-RELATED"/>
    <property type="match status" value="1"/>
</dbReference>
<dbReference type="Pfam" id="PF00474">
    <property type="entry name" value="SSF"/>
    <property type="match status" value="1"/>
</dbReference>
<dbReference type="InterPro" id="IPR050277">
    <property type="entry name" value="Sodium:Solute_Symporter"/>
</dbReference>
<evidence type="ECO:0000256" key="3">
    <source>
        <dbReference type="ARBA" id="ARBA00022448"/>
    </source>
</evidence>
<proteinExistence type="inferred from homology"/>
<feature type="transmembrane region" description="Helical" evidence="8">
    <location>
        <begin position="264"/>
        <end position="285"/>
    </location>
</feature>
<gene>
    <name evidence="9" type="ORF">GCM10007094_32070</name>
</gene>